<evidence type="ECO:0000313" key="2">
    <source>
        <dbReference type="EMBL" id="UZW74625.1"/>
    </source>
</evidence>
<dbReference type="InterPro" id="IPR036515">
    <property type="entry name" value="Transposase_17_sf"/>
</dbReference>
<dbReference type="AlphaFoldDB" id="A0A9E8HH82"/>
<dbReference type="SMART" id="SM01321">
    <property type="entry name" value="Y1_Tnp"/>
    <property type="match status" value="1"/>
</dbReference>
<evidence type="ECO:0000313" key="3">
    <source>
        <dbReference type="Proteomes" id="UP001164472"/>
    </source>
</evidence>
<dbReference type="EMBL" id="CP101527">
    <property type="protein sequence ID" value="UZW74625.1"/>
    <property type="molecule type" value="Genomic_DNA"/>
</dbReference>
<dbReference type="Gene3D" id="3.30.70.1290">
    <property type="entry name" value="Transposase IS200-like"/>
    <property type="match status" value="1"/>
</dbReference>
<name>A0A9E8HH82_9ALTE</name>
<accession>A0A9E8HH82</accession>
<dbReference type="InterPro" id="IPR002686">
    <property type="entry name" value="Transposase_17"/>
</dbReference>
<dbReference type="GO" id="GO:0003677">
    <property type="term" value="F:DNA binding"/>
    <property type="evidence" value="ECO:0007669"/>
    <property type="project" value="InterPro"/>
</dbReference>
<dbReference type="PANTHER" id="PTHR34322:SF2">
    <property type="entry name" value="TRANSPOSASE IS200-LIKE DOMAIN-CONTAINING PROTEIN"/>
    <property type="match status" value="1"/>
</dbReference>
<feature type="domain" description="Transposase IS200-like" evidence="1">
    <location>
        <begin position="12"/>
        <end position="187"/>
    </location>
</feature>
<dbReference type="GO" id="GO:0006313">
    <property type="term" value="P:DNA transposition"/>
    <property type="evidence" value="ECO:0007669"/>
    <property type="project" value="InterPro"/>
</dbReference>
<gene>
    <name evidence="2" type="ORF">NNL22_16635</name>
</gene>
<keyword evidence="3" id="KW-1185">Reference proteome</keyword>
<reference evidence="2" key="1">
    <citation type="submission" date="2022-07" db="EMBL/GenBank/DDBJ databases">
        <title>Alkalimarinus sp. nov., isolated from gut of a Alitta virens.</title>
        <authorList>
            <person name="Yang A.I."/>
            <person name="Shin N.-R."/>
        </authorList>
    </citation>
    <scope>NUCLEOTIDE SEQUENCE</scope>
    <source>
        <strain evidence="2">FA028</strain>
    </source>
</reference>
<dbReference type="RefSeq" id="WP_267267790.1">
    <property type="nucleotide sequence ID" value="NZ_CP101527.1"/>
</dbReference>
<proteinExistence type="predicted"/>
<dbReference type="Proteomes" id="UP001164472">
    <property type="component" value="Chromosome"/>
</dbReference>
<protein>
    <submittedName>
        <fullName evidence="2">Transposase</fullName>
    </submittedName>
</protein>
<dbReference type="SUPFAM" id="SSF143422">
    <property type="entry name" value="Transposase IS200-like"/>
    <property type="match status" value="1"/>
</dbReference>
<dbReference type="PANTHER" id="PTHR34322">
    <property type="entry name" value="TRANSPOSASE, Y1_TNP DOMAIN-CONTAINING"/>
    <property type="match status" value="1"/>
</dbReference>
<dbReference type="GO" id="GO:0004803">
    <property type="term" value="F:transposase activity"/>
    <property type="evidence" value="ECO:0007669"/>
    <property type="project" value="InterPro"/>
</dbReference>
<dbReference type="KEGG" id="asem:NNL22_16635"/>
<organism evidence="2 3">
    <name type="scientific">Alkalimarinus sediminis</name>
    <dbReference type="NCBI Taxonomy" id="1632866"/>
    <lineage>
        <taxon>Bacteria</taxon>
        <taxon>Pseudomonadati</taxon>
        <taxon>Pseudomonadota</taxon>
        <taxon>Gammaproteobacteria</taxon>
        <taxon>Alteromonadales</taxon>
        <taxon>Alteromonadaceae</taxon>
        <taxon>Alkalimarinus</taxon>
    </lineage>
</organism>
<sequence length="328" mass="37996">MPKARKTLISLEDTPYYHCVSRCVRRSFLCGKDKLTGANYEHRRQWVEKRLIILSGVFAIDLCAYAVMSNHTHVVLRVNKSKAESWTNRQVIERWHQLYAGNYLSQRFLAGQTLGVAEKKQLDTFVQTWRERLFSISWFMRNLNEHIARQANREDKCTGRFWEGRFKSQALLDDKALAACMAYVDLNPVRACMADTPETSDHTSVKERIRCTQNAERIHQPKHLLAFVGNPRQNMPDGLPFELNDYLALVDLTGKVYRNDKRGSINQHLPPLLERLSLTQNQWEALTRDFEKHFSYFVGSANSIKVAYQRQGYTRSPGLRSCLALLSP</sequence>
<evidence type="ECO:0000259" key="1">
    <source>
        <dbReference type="SMART" id="SM01321"/>
    </source>
</evidence>